<feature type="transmembrane region" description="Helical" evidence="1">
    <location>
        <begin position="246"/>
        <end position="267"/>
    </location>
</feature>
<evidence type="ECO:0000313" key="3">
    <source>
        <dbReference type="Proteomes" id="UP000032452"/>
    </source>
</evidence>
<accession>A0A0D8ZQC6</accession>
<comment type="caution">
    <text evidence="2">The sequence shown here is derived from an EMBL/GenBank/DDBJ whole genome shotgun (WGS) entry which is preliminary data.</text>
</comment>
<proteinExistence type="predicted"/>
<organism evidence="2 3">
    <name type="scientific">Aliterella atlantica CENA595</name>
    <dbReference type="NCBI Taxonomy" id="1618023"/>
    <lineage>
        <taxon>Bacteria</taxon>
        <taxon>Bacillati</taxon>
        <taxon>Cyanobacteriota</taxon>
        <taxon>Cyanophyceae</taxon>
        <taxon>Chroococcidiopsidales</taxon>
        <taxon>Aliterellaceae</taxon>
        <taxon>Aliterella</taxon>
    </lineage>
</organism>
<evidence type="ECO:0000256" key="1">
    <source>
        <dbReference type="SAM" id="Phobius"/>
    </source>
</evidence>
<dbReference type="PATRIC" id="fig|1618023.3.peg.61"/>
<gene>
    <name evidence="2" type="ORF">UH38_15220</name>
</gene>
<name>A0A0D8ZQC6_9CYAN</name>
<dbReference type="Proteomes" id="UP000032452">
    <property type="component" value="Unassembled WGS sequence"/>
</dbReference>
<dbReference type="RefSeq" id="WP_045055529.1">
    <property type="nucleotide sequence ID" value="NZ_CAWMDP010000001.1"/>
</dbReference>
<evidence type="ECO:0000313" key="2">
    <source>
        <dbReference type="EMBL" id="KJH70940.1"/>
    </source>
</evidence>
<keyword evidence="1" id="KW-0472">Membrane</keyword>
<dbReference type="OrthoDB" id="478073at2"/>
<dbReference type="STRING" id="1618023.UH38_15220"/>
<protein>
    <submittedName>
        <fullName evidence="2">Uncharacterized protein</fullName>
    </submittedName>
</protein>
<keyword evidence="3" id="KW-1185">Reference proteome</keyword>
<reference evidence="2 3" key="1">
    <citation type="submission" date="2015-02" db="EMBL/GenBank/DDBJ databases">
        <title>Draft genome of a novel marine cyanobacterium (Chroococcales) isolated from South Atlantic Ocean.</title>
        <authorList>
            <person name="Rigonato J."/>
            <person name="Alvarenga D.O."/>
            <person name="Branco L.H."/>
            <person name="Varani A.M."/>
            <person name="Brandini F.P."/>
            <person name="Fiore M.F."/>
        </authorList>
    </citation>
    <scope>NUCLEOTIDE SEQUENCE [LARGE SCALE GENOMIC DNA]</scope>
    <source>
        <strain evidence="2 3">CENA595</strain>
    </source>
</reference>
<sequence>MKFQTVTPGQSLTSQQKAGLELITRLHSGRDVVLAIDLTESVGINNEGRIRLRQIVEDSIKPGDSVYVVPFASKVVSLEGVSNSNPLGNPIEFTNSSKDNIDKVLQKIPPTADLKLQNTDIQQAELTIYQGIAQLNQNRFQQNQPIKPQSVVWITDAPLLANSGEQWIETPANSPFRLQNSPESKERQSWLKSLPINKRELTIENAQLKSYKLAVVDIAPNVQEFCTIAPNSKELCQVNSYLSGQLWLPTAIFTLGLAILPFLLLYLMNLCKKWRVIVSSDVNDEEKECRPLLHGKCFAIGDSDAKCIDEINCPGSEVRAYLERQGNQLYLVPTNLATIHWKGKEINKRTRLIGNPIQLNCPDEKNNDFYIKIKIKK</sequence>
<dbReference type="AlphaFoldDB" id="A0A0D8ZQC6"/>
<keyword evidence="1" id="KW-1133">Transmembrane helix</keyword>
<keyword evidence="1" id="KW-0812">Transmembrane</keyword>
<dbReference type="EMBL" id="JYON01000016">
    <property type="protein sequence ID" value="KJH70940.1"/>
    <property type="molecule type" value="Genomic_DNA"/>
</dbReference>